<keyword evidence="6" id="KW-0653">Protein transport</keyword>
<keyword evidence="5 11" id="KW-0812">Transmembrane</keyword>
<dbReference type="SMART" id="SM01323">
    <property type="entry name" value="YajC"/>
    <property type="match status" value="1"/>
</dbReference>
<organism evidence="12 13">
    <name type="scientific">Rothia dentocariosa</name>
    <dbReference type="NCBI Taxonomy" id="2047"/>
    <lineage>
        <taxon>Bacteria</taxon>
        <taxon>Bacillati</taxon>
        <taxon>Actinomycetota</taxon>
        <taxon>Actinomycetes</taxon>
        <taxon>Micrococcales</taxon>
        <taxon>Micrococcaceae</taxon>
        <taxon>Rothia</taxon>
    </lineage>
</organism>
<evidence type="ECO:0000313" key="13">
    <source>
        <dbReference type="Proteomes" id="UP000219947"/>
    </source>
</evidence>
<keyword evidence="3" id="KW-0813">Transport</keyword>
<feature type="transmembrane region" description="Helical" evidence="11">
    <location>
        <begin position="6"/>
        <end position="23"/>
    </location>
</feature>
<dbReference type="GO" id="GO:0005886">
    <property type="term" value="C:plasma membrane"/>
    <property type="evidence" value="ECO:0007669"/>
    <property type="project" value="UniProtKB-SubCell"/>
</dbReference>
<evidence type="ECO:0000256" key="4">
    <source>
        <dbReference type="ARBA" id="ARBA00022475"/>
    </source>
</evidence>
<accession>A0A2A8D7S7</accession>
<comment type="similarity">
    <text evidence="2">Belongs to the YajC family.</text>
</comment>
<name>A0A2A8D7S7_9MICC</name>
<dbReference type="InterPro" id="IPR003849">
    <property type="entry name" value="Preprotein_translocase_YajC"/>
</dbReference>
<protein>
    <submittedName>
        <fullName evidence="12">Preprotein translocase subunit YajC</fullName>
    </submittedName>
</protein>
<gene>
    <name evidence="12" type="primary">yajC</name>
    <name evidence="12" type="ORF">CRM92_02005</name>
</gene>
<sequence>MDVNSLMMILVVVFAGFLIYSNFRRQKRQFQALQDMIASLKPGDEVMTRGGLYGKIVSVDAEAQKAKLEIAQGTVITINPHSIAQAITAAEDSAEGAGASEETSSDVSETKE</sequence>
<dbReference type="Proteomes" id="UP000219947">
    <property type="component" value="Unassembled WGS sequence"/>
</dbReference>
<evidence type="ECO:0000256" key="11">
    <source>
        <dbReference type="SAM" id="Phobius"/>
    </source>
</evidence>
<dbReference type="PANTHER" id="PTHR33909">
    <property type="entry name" value="SEC TRANSLOCON ACCESSORY COMPLEX SUBUNIT YAJC"/>
    <property type="match status" value="1"/>
</dbReference>
<dbReference type="GO" id="GO:0015031">
    <property type="term" value="P:protein transport"/>
    <property type="evidence" value="ECO:0007669"/>
    <property type="project" value="UniProtKB-KW"/>
</dbReference>
<proteinExistence type="inferred from homology"/>
<evidence type="ECO:0000256" key="5">
    <source>
        <dbReference type="ARBA" id="ARBA00022692"/>
    </source>
</evidence>
<comment type="caution">
    <text evidence="12">The sequence shown here is derived from an EMBL/GenBank/DDBJ whole genome shotgun (WGS) entry which is preliminary data.</text>
</comment>
<evidence type="ECO:0000256" key="3">
    <source>
        <dbReference type="ARBA" id="ARBA00022448"/>
    </source>
</evidence>
<dbReference type="Pfam" id="PF02699">
    <property type="entry name" value="YajC"/>
    <property type="match status" value="1"/>
</dbReference>
<reference evidence="12" key="1">
    <citation type="submission" date="2017-10" db="EMBL/GenBank/DDBJ databases">
        <title>Kefir isolates.</title>
        <authorList>
            <person name="Kim Y."/>
            <person name="Blasche S."/>
        </authorList>
    </citation>
    <scope>NUCLEOTIDE SEQUENCE [LARGE SCALE GENOMIC DNA]</scope>
    <source>
        <strain evidence="12">OG2-2</strain>
    </source>
</reference>
<keyword evidence="4" id="KW-1003">Cell membrane</keyword>
<evidence type="ECO:0000313" key="12">
    <source>
        <dbReference type="EMBL" id="PEN16837.1"/>
    </source>
</evidence>
<evidence type="ECO:0000256" key="10">
    <source>
        <dbReference type="SAM" id="MobiDB-lite"/>
    </source>
</evidence>
<dbReference type="RefSeq" id="WP_070620486.1">
    <property type="nucleotide sequence ID" value="NZ_CAURLQ010000002.1"/>
</dbReference>
<dbReference type="AlphaFoldDB" id="A0A2A8D7S7"/>
<feature type="compositionally biased region" description="Low complexity" evidence="10">
    <location>
        <begin position="89"/>
        <end position="106"/>
    </location>
</feature>
<evidence type="ECO:0000256" key="2">
    <source>
        <dbReference type="ARBA" id="ARBA00006742"/>
    </source>
</evidence>
<keyword evidence="13" id="KW-1185">Reference proteome</keyword>
<keyword evidence="7 11" id="KW-1133">Transmembrane helix</keyword>
<keyword evidence="8" id="KW-0811">Translocation</keyword>
<dbReference type="NCBIfam" id="TIGR00739">
    <property type="entry name" value="yajC"/>
    <property type="match status" value="1"/>
</dbReference>
<evidence type="ECO:0000256" key="9">
    <source>
        <dbReference type="ARBA" id="ARBA00023136"/>
    </source>
</evidence>
<evidence type="ECO:0000256" key="6">
    <source>
        <dbReference type="ARBA" id="ARBA00022927"/>
    </source>
</evidence>
<evidence type="ECO:0000256" key="1">
    <source>
        <dbReference type="ARBA" id="ARBA00004162"/>
    </source>
</evidence>
<evidence type="ECO:0000256" key="8">
    <source>
        <dbReference type="ARBA" id="ARBA00023010"/>
    </source>
</evidence>
<dbReference type="PANTHER" id="PTHR33909:SF1">
    <property type="entry name" value="SEC TRANSLOCON ACCESSORY COMPLEX SUBUNIT YAJC"/>
    <property type="match status" value="1"/>
</dbReference>
<feature type="region of interest" description="Disordered" evidence="10">
    <location>
        <begin position="89"/>
        <end position="112"/>
    </location>
</feature>
<keyword evidence="9 11" id="KW-0472">Membrane</keyword>
<dbReference type="EMBL" id="PDEV01000001">
    <property type="protein sequence ID" value="PEN16837.1"/>
    <property type="molecule type" value="Genomic_DNA"/>
</dbReference>
<comment type="subcellular location">
    <subcellularLocation>
        <location evidence="1">Cell membrane</location>
        <topology evidence="1">Single-pass membrane protein</topology>
    </subcellularLocation>
</comment>
<evidence type="ECO:0000256" key="7">
    <source>
        <dbReference type="ARBA" id="ARBA00022989"/>
    </source>
</evidence>